<dbReference type="eggNOG" id="COG1208">
    <property type="taxonomic scope" value="Bacteria"/>
</dbReference>
<dbReference type="OrthoDB" id="9788272at2"/>
<dbReference type="Pfam" id="PF00483">
    <property type="entry name" value="NTP_transferase"/>
    <property type="match status" value="1"/>
</dbReference>
<dbReference type="InterPro" id="IPR054790">
    <property type="entry name" value="MurU"/>
</dbReference>
<dbReference type="RefSeq" id="WP_011399815.1">
    <property type="nucleotide sequence ID" value="NC_007645.1"/>
</dbReference>
<evidence type="ECO:0000313" key="4">
    <source>
        <dbReference type="EMBL" id="ABC32757.1"/>
    </source>
</evidence>
<dbReference type="Gene3D" id="3.90.550.10">
    <property type="entry name" value="Spore Coat Polysaccharide Biosynthesis Protein SpsA, Chain A"/>
    <property type="match status" value="1"/>
</dbReference>
<dbReference type="PANTHER" id="PTHR43584:SF8">
    <property type="entry name" value="N-ACETYLMURAMATE ALPHA-1-PHOSPHATE URIDYLYLTRANSFERASE"/>
    <property type="match status" value="1"/>
</dbReference>
<dbReference type="EMBL" id="CP000155">
    <property type="protein sequence ID" value="ABC32757.1"/>
    <property type="molecule type" value="Genomic_DNA"/>
</dbReference>
<accession>Q2S9B7</accession>
<proteinExistence type="predicted"/>
<dbReference type="CDD" id="cd06422">
    <property type="entry name" value="NTP_transferase_like_1"/>
    <property type="match status" value="1"/>
</dbReference>
<dbReference type="GO" id="GO:0016779">
    <property type="term" value="F:nucleotidyltransferase activity"/>
    <property type="evidence" value="ECO:0007669"/>
    <property type="project" value="UniProtKB-KW"/>
</dbReference>
<sequence length="229" mass="24706">MRAMILAAGLGTRMRPLTENLPKPLLQAGDKSLIEHIIDALKRAGVTELVINHAWHGDKLEQFLGDGSGFGVSIHYSPEGSPLETAGGIKKALPLLDDGADSPFVVVNGDIWSNYNFSGLVNRPLSSEDLAHLVLVDNPSHNQTGDFQLGDGERVLPRGPSKLTFSGIGVYRPSLFTGVPNGVYPLAPVLRAAITKGKVSGERFNGLWFDIGTPDRLQWLDEQLTKAAF</sequence>
<dbReference type="KEGG" id="hch:HCH_06109"/>
<keyword evidence="1" id="KW-0808">Transferase</keyword>
<protein>
    <submittedName>
        <fullName evidence="4">Nucleoside-diphosphate-sugar pyrophosphorylase</fullName>
    </submittedName>
</protein>
<evidence type="ECO:0000256" key="1">
    <source>
        <dbReference type="ARBA" id="ARBA00022679"/>
    </source>
</evidence>
<gene>
    <name evidence="4" type="ordered locus">HCH_06109</name>
</gene>
<dbReference type="NCBIfam" id="NF045761">
    <property type="entry name" value="NAMPUrTaseMurU"/>
    <property type="match status" value="1"/>
</dbReference>
<evidence type="ECO:0000256" key="2">
    <source>
        <dbReference type="ARBA" id="ARBA00022695"/>
    </source>
</evidence>
<dbReference type="SUPFAM" id="SSF53448">
    <property type="entry name" value="Nucleotide-diphospho-sugar transferases"/>
    <property type="match status" value="1"/>
</dbReference>
<name>Q2S9B7_HAHCH</name>
<dbReference type="PANTHER" id="PTHR43584">
    <property type="entry name" value="NUCLEOTIDYL TRANSFERASE"/>
    <property type="match status" value="1"/>
</dbReference>
<organism evidence="4 5">
    <name type="scientific">Hahella chejuensis (strain KCTC 2396)</name>
    <dbReference type="NCBI Taxonomy" id="349521"/>
    <lineage>
        <taxon>Bacteria</taxon>
        <taxon>Pseudomonadati</taxon>
        <taxon>Pseudomonadota</taxon>
        <taxon>Gammaproteobacteria</taxon>
        <taxon>Oceanospirillales</taxon>
        <taxon>Hahellaceae</taxon>
        <taxon>Hahella</taxon>
    </lineage>
</organism>
<dbReference type="InterPro" id="IPR005835">
    <property type="entry name" value="NTP_transferase_dom"/>
</dbReference>
<keyword evidence="5" id="KW-1185">Reference proteome</keyword>
<evidence type="ECO:0000313" key="5">
    <source>
        <dbReference type="Proteomes" id="UP000000238"/>
    </source>
</evidence>
<reference evidence="4 5" key="1">
    <citation type="journal article" date="2005" name="Nucleic Acids Res.">
        <title>Genomic blueprint of Hahella chejuensis, a marine microbe producing an algicidal agent.</title>
        <authorList>
            <person name="Jeong H."/>
            <person name="Yim J.H."/>
            <person name="Lee C."/>
            <person name="Choi S.-H."/>
            <person name="Park Y.K."/>
            <person name="Yoon S.H."/>
            <person name="Hur C.-G."/>
            <person name="Kang H.-Y."/>
            <person name="Kim D."/>
            <person name="Lee H.H."/>
            <person name="Park K.H."/>
            <person name="Park S.-H."/>
            <person name="Park H.-S."/>
            <person name="Lee H.K."/>
            <person name="Oh T.K."/>
            <person name="Kim J.F."/>
        </authorList>
    </citation>
    <scope>NUCLEOTIDE SEQUENCE [LARGE SCALE GENOMIC DNA]</scope>
    <source>
        <strain evidence="4 5">KCTC 2396</strain>
    </source>
</reference>
<keyword evidence="2" id="KW-0548">Nucleotidyltransferase</keyword>
<evidence type="ECO:0000259" key="3">
    <source>
        <dbReference type="Pfam" id="PF00483"/>
    </source>
</evidence>
<dbReference type="AlphaFoldDB" id="Q2S9B7"/>
<feature type="domain" description="Nucleotidyl transferase" evidence="3">
    <location>
        <begin position="3"/>
        <end position="218"/>
    </location>
</feature>
<dbReference type="Proteomes" id="UP000000238">
    <property type="component" value="Chromosome"/>
</dbReference>
<dbReference type="InterPro" id="IPR050065">
    <property type="entry name" value="GlmU-like"/>
</dbReference>
<dbReference type="InterPro" id="IPR029044">
    <property type="entry name" value="Nucleotide-diphossugar_trans"/>
</dbReference>
<dbReference type="HOGENOM" id="CLU_029499_2_1_6"/>
<dbReference type="STRING" id="349521.HCH_06109"/>